<proteinExistence type="predicted"/>
<dbReference type="RefSeq" id="WP_308711951.1">
    <property type="nucleotide sequence ID" value="NZ_JAVHUY010000007.1"/>
</dbReference>
<dbReference type="Proteomes" id="UP001230908">
    <property type="component" value="Unassembled WGS sequence"/>
</dbReference>
<evidence type="ECO:0000313" key="1">
    <source>
        <dbReference type="EMBL" id="MDQ7904680.1"/>
    </source>
</evidence>
<reference evidence="1 2" key="1">
    <citation type="submission" date="2023-08" db="EMBL/GenBank/DDBJ databases">
        <title>Phytohabitans sansha sp. nov., isolated from marine sediment.</title>
        <authorList>
            <person name="Zhao Y."/>
            <person name="Yi K."/>
        </authorList>
    </citation>
    <scope>NUCLEOTIDE SEQUENCE [LARGE SCALE GENOMIC DNA]</scope>
    <source>
        <strain evidence="1 2">ZYX-F-186</strain>
    </source>
</reference>
<organism evidence="1 2">
    <name type="scientific">Phytohabitans maris</name>
    <dbReference type="NCBI Taxonomy" id="3071409"/>
    <lineage>
        <taxon>Bacteria</taxon>
        <taxon>Bacillati</taxon>
        <taxon>Actinomycetota</taxon>
        <taxon>Actinomycetes</taxon>
        <taxon>Micromonosporales</taxon>
        <taxon>Micromonosporaceae</taxon>
    </lineage>
</organism>
<accession>A0ABU0ZC78</accession>
<gene>
    <name evidence="1" type="ORF">RB614_09120</name>
</gene>
<protein>
    <submittedName>
        <fullName evidence="1">Uncharacterized protein</fullName>
    </submittedName>
</protein>
<name>A0ABU0ZC78_9ACTN</name>
<sequence length="84" mass="8757">MIGTLTRRAVVLGGVGSPPLSVPTQFGPPRRMWSPLRWYAVMLLFGCPPWACLRHPPHGDGLAPGDGTGLQAAARAAALDGAGR</sequence>
<comment type="caution">
    <text evidence="1">The sequence shown here is derived from an EMBL/GenBank/DDBJ whole genome shotgun (WGS) entry which is preliminary data.</text>
</comment>
<dbReference type="EMBL" id="JAVHUY010000007">
    <property type="protein sequence ID" value="MDQ7904680.1"/>
    <property type="molecule type" value="Genomic_DNA"/>
</dbReference>
<keyword evidence="2" id="KW-1185">Reference proteome</keyword>
<evidence type="ECO:0000313" key="2">
    <source>
        <dbReference type="Proteomes" id="UP001230908"/>
    </source>
</evidence>